<gene>
    <name evidence="2" type="ORF">PRUPE_4G184100</name>
</gene>
<keyword evidence="3" id="KW-1185">Reference proteome</keyword>
<feature type="compositionally biased region" description="Basic and acidic residues" evidence="1">
    <location>
        <begin position="66"/>
        <end position="79"/>
    </location>
</feature>
<dbReference type="Gramene" id="ONI12802">
    <property type="protein sequence ID" value="ONI12802"/>
    <property type="gene ID" value="PRUPE_4G184100"/>
</dbReference>
<proteinExistence type="predicted"/>
<evidence type="ECO:0000256" key="1">
    <source>
        <dbReference type="SAM" id="MobiDB-lite"/>
    </source>
</evidence>
<feature type="region of interest" description="Disordered" evidence="1">
    <location>
        <begin position="58"/>
        <end position="79"/>
    </location>
</feature>
<organism evidence="2 3">
    <name type="scientific">Prunus persica</name>
    <name type="common">Peach</name>
    <name type="synonym">Amygdalus persica</name>
    <dbReference type="NCBI Taxonomy" id="3760"/>
    <lineage>
        <taxon>Eukaryota</taxon>
        <taxon>Viridiplantae</taxon>
        <taxon>Streptophyta</taxon>
        <taxon>Embryophyta</taxon>
        <taxon>Tracheophyta</taxon>
        <taxon>Spermatophyta</taxon>
        <taxon>Magnoliopsida</taxon>
        <taxon>eudicotyledons</taxon>
        <taxon>Gunneridae</taxon>
        <taxon>Pentapetalae</taxon>
        <taxon>rosids</taxon>
        <taxon>fabids</taxon>
        <taxon>Rosales</taxon>
        <taxon>Rosaceae</taxon>
        <taxon>Amygdaloideae</taxon>
        <taxon>Amygdaleae</taxon>
        <taxon>Prunus</taxon>
    </lineage>
</organism>
<evidence type="ECO:0000313" key="3">
    <source>
        <dbReference type="Proteomes" id="UP000006882"/>
    </source>
</evidence>
<dbReference type="AlphaFoldDB" id="A0A251PMP9"/>
<dbReference type="EMBL" id="CM007654">
    <property type="protein sequence ID" value="ONI12802.1"/>
    <property type="molecule type" value="Genomic_DNA"/>
</dbReference>
<evidence type="ECO:0000313" key="2">
    <source>
        <dbReference type="EMBL" id="ONI12802.1"/>
    </source>
</evidence>
<accession>A0A251PMP9</accession>
<sequence>MGVGLFSSPAHPSSSIKFTYPHQNQRRDIDIFQHSLLPHQINLSLQNQRRDIDILEKRSNSRKTTKLQEERNPIKTREF</sequence>
<name>A0A251PMP9_PRUPE</name>
<reference evidence="2 3" key="1">
    <citation type="journal article" date="2013" name="Nat. Genet.">
        <title>The high-quality draft genome of peach (Prunus persica) identifies unique patterns of genetic diversity, domestication and genome evolution.</title>
        <authorList>
            <consortium name="International Peach Genome Initiative"/>
            <person name="Verde I."/>
            <person name="Abbott A.G."/>
            <person name="Scalabrin S."/>
            <person name="Jung S."/>
            <person name="Shu S."/>
            <person name="Marroni F."/>
            <person name="Zhebentyayeva T."/>
            <person name="Dettori M.T."/>
            <person name="Grimwood J."/>
            <person name="Cattonaro F."/>
            <person name="Zuccolo A."/>
            <person name="Rossini L."/>
            <person name="Jenkins J."/>
            <person name="Vendramin E."/>
            <person name="Meisel L.A."/>
            <person name="Decroocq V."/>
            <person name="Sosinski B."/>
            <person name="Prochnik S."/>
            <person name="Mitros T."/>
            <person name="Policriti A."/>
            <person name="Cipriani G."/>
            <person name="Dondini L."/>
            <person name="Ficklin S."/>
            <person name="Goodstein D.M."/>
            <person name="Xuan P."/>
            <person name="Del Fabbro C."/>
            <person name="Aramini V."/>
            <person name="Copetti D."/>
            <person name="Gonzalez S."/>
            <person name="Horner D.S."/>
            <person name="Falchi R."/>
            <person name="Lucas S."/>
            <person name="Mica E."/>
            <person name="Maldonado J."/>
            <person name="Lazzari B."/>
            <person name="Bielenberg D."/>
            <person name="Pirona R."/>
            <person name="Miculan M."/>
            <person name="Barakat A."/>
            <person name="Testolin R."/>
            <person name="Stella A."/>
            <person name="Tartarini S."/>
            <person name="Tonutti P."/>
            <person name="Arus P."/>
            <person name="Orellana A."/>
            <person name="Wells C."/>
            <person name="Main D."/>
            <person name="Vizzotto G."/>
            <person name="Silva H."/>
            <person name="Salamini F."/>
            <person name="Schmutz J."/>
            <person name="Morgante M."/>
            <person name="Rokhsar D.S."/>
        </authorList>
    </citation>
    <scope>NUCLEOTIDE SEQUENCE [LARGE SCALE GENOMIC DNA]</scope>
    <source>
        <strain evidence="3">cv. Nemared</strain>
    </source>
</reference>
<dbReference type="Proteomes" id="UP000006882">
    <property type="component" value="Chromosome G4"/>
</dbReference>
<protein>
    <submittedName>
        <fullName evidence="2">Uncharacterized protein</fullName>
    </submittedName>
</protein>